<dbReference type="EMBL" id="ABVQ01000014">
    <property type="protein sequence ID" value="EEC58941.1"/>
    <property type="molecule type" value="Genomic_DNA"/>
</dbReference>
<evidence type="ECO:0000313" key="1">
    <source>
        <dbReference type="EMBL" id="EEC56522.1"/>
    </source>
</evidence>
<reference evidence="2 3" key="1">
    <citation type="submission" date="2008-11" db="EMBL/GenBank/DDBJ databases">
        <title>Draft genome sequence of Bacteroides pectinophilus (ATCC 43243).</title>
        <authorList>
            <person name="Sudarsanam P."/>
            <person name="Ley R."/>
            <person name="Guruge J."/>
            <person name="Turnbaugh P.J."/>
            <person name="Mahowald M."/>
            <person name="Liep D."/>
            <person name="Gordon J."/>
        </authorList>
    </citation>
    <scope>NUCLEOTIDE SEQUENCE [LARGE SCALE GENOMIC DNA]</scope>
    <source>
        <strain evidence="2 3">ATCC 43243</strain>
    </source>
</reference>
<dbReference type="AlphaFoldDB" id="B7AMW7"/>
<protein>
    <submittedName>
        <fullName evidence="2">Uncharacterized protein</fullName>
    </submittedName>
</protein>
<reference evidence="2 3" key="2">
    <citation type="submission" date="2008-11" db="EMBL/GenBank/DDBJ databases">
        <authorList>
            <person name="Fulton L."/>
            <person name="Clifton S."/>
            <person name="Fulton B."/>
            <person name="Xu J."/>
            <person name="Minx P."/>
            <person name="Pepin K.H."/>
            <person name="Johnson M."/>
            <person name="Bhonagiri V."/>
            <person name="Nash W.E."/>
            <person name="Mardis E.R."/>
            <person name="Wilson R.K."/>
        </authorList>
    </citation>
    <scope>NUCLEOTIDE SEQUENCE [LARGE SCALE GENOMIC DNA]</scope>
    <source>
        <strain evidence="2 3">ATCC 43243</strain>
    </source>
</reference>
<dbReference type="EMBL" id="ABVQ01000037">
    <property type="protein sequence ID" value="EEC56522.1"/>
    <property type="molecule type" value="Genomic_DNA"/>
</dbReference>
<dbReference type="STRING" id="483218.BACPEC_00019"/>
<dbReference type="HOGENOM" id="CLU_140862_1_0_9"/>
<dbReference type="Pfam" id="PF19642">
    <property type="entry name" value="DUF6145"/>
    <property type="match status" value="1"/>
</dbReference>
<organism evidence="2 3">
    <name type="scientific">[Bacteroides] pectinophilus ATCC 43243</name>
    <dbReference type="NCBI Taxonomy" id="483218"/>
    <lineage>
        <taxon>Bacteria</taxon>
        <taxon>Bacillati</taxon>
        <taxon>Bacillota</taxon>
        <taxon>Clostridia</taxon>
        <taxon>Eubacteriales</taxon>
    </lineage>
</organism>
<accession>B7AMW7</accession>
<name>B7AMW7_9FIRM</name>
<sequence length="113" mass="13101">MAMYDEKMVLCASSAYEQKYYFNEDFASLPDQIKDELKIMCVLFTEEVGGILTLRFAEDGTLMLETEADEGDLLYDDIACGLLIKRIQNEKRELLESIELFYKVFFLGENIQL</sequence>
<comment type="caution">
    <text evidence="2">The sequence shown here is derived from an EMBL/GenBank/DDBJ whole genome shotgun (WGS) entry which is preliminary data.</text>
</comment>
<dbReference type="Proteomes" id="UP000003136">
    <property type="component" value="Unassembled WGS sequence"/>
</dbReference>
<keyword evidence="3" id="KW-1185">Reference proteome</keyword>
<gene>
    <name evidence="2" type="ORF">BACPEC_00019</name>
    <name evidence="1" type="ORF">BACPEC_03031</name>
</gene>
<evidence type="ECO:0000313" key="2">
    <source>
        <dbReference type="EMBL" id="EEC58941.1"/>
    </source>
</evidence>
<proteinExistence type="predicted"/>
<dbReference type="InterPro" id="IPR046143">
    <property type="entry name" value="DUF6145"/>
</dbReference>
<evidence type="ECO:0000313" key="3">
    <source>
        <dbReference type="Proteomes" id="UP000003136"/>
    </source>
</evidence>
<dbReference type="eggNOG" id="ENOG5032SB0">
    <property type="taxonomic scope" value="Bacteria"/>
</dbReference>